<dbReference type="EMBL" id="JANIIK010000112">
    <property type="protein sequence ID" value="KAJ3593804.1"/>
    <property type="molecule type" value="Genomic_DNA"/>
</dbReference>
<comment type="caution">
    <text evidence="3">The sequence shown here is derived from an EMBL/GenBank/DDBJ whole genome shotgun (WGS) entry which is preliminary data.</text>
</comment>
<organism evidence="3 4">
    <name type="scientific">Muraenolepis orangiensis</name>
    <name type="common">Patagonian moray cod</name>
    <dbReference type="NCBI Taxonomy" id="630683"/>
    <lineage>
        <taxon>Eukaryota</taxon>
        <taxon>Metazoa</taxon>
        <taxon>Chordata</taxon>
        <taxon>Craniata</taxon>
        <taxon>Vertebrata</taxon>
        <taxon>Euteleostomi</taxon>
        <taxon>Actinopterygii</taxon>
        <taxon>Neopterygii</taxon>
        <taxon>Teleostei</taxon>
        <taxon>Neoteleostei</taxon>
        <taxon>Acanthomorphata</taxon>
        <taxon>Zeiogadaria</taxon>
        <taxon>Gadariae</taxon>
        <taxon>Gadiformes</taxon>
        <taxon>Muraenolepidoidei</taxon>
        <taxon>Muraenolepididae</taxon>
        <taxon>Muraenolepis</taxon>
    </lineage>
</organism>
<dbReference type="PANTHER" id="PTHR45721:SF16">
    <property type="entry name" value="LAMIN-L(III)"/>
    <property type="match status" value="1"/>
</dbReference>
<evidence type="ECO:0000256" key="2">
    <source>
        <dbReference type="SAM" id="Coils"/>
    </source>
</evidence>
<dbReference type="AlphaFoldDB" id="A0A9Q0DSN2"/>
<reference evidence="3" key="1">
    <citation type="submission" date="2022-07" db="EMBL/GenBank/DDBJ databases">
        <title>Chromosome-level genome of Muraenolepis orangiensis.</title>
        <authorList>
            <person name="Kim J."/>
        </authorList>
    </citation>
    <scope>NUCLEOTIDE SEQUENCE</scope>
    <source>
        <strain evidence="3">KU_S4_2022</strain>
        <tissue evidence="3">Muscle</tissue>
    </source>
</reference>
<dbReference type="Gene3D" id="1.20.5.1160">
    <property type="entry name" value="Vasodilator-stimulated phosphoprotein"/>
    <property type="match status" value="1"/>
</dbReference>
<feature type="coiled-coil region" evidence="2">
    <location>
        <begin position="20"/>
        <end position="108"/>
    </location>
</feature>
<dbReference type="GO" id="GO:0005200">
    <property type="term" value="F:structural constituent of cytoskeleton"/>
    <property type="evidence" value="ECO:0007669"/>
    <property type="project" value="TreeGrafter"/>
</dbReference>
<evidence type="ECO:0000256" key="1">
    <source>
        <dbReference type="ARBA" id="ARBA00023054"/>
    </source>
</evidence>
<dbReference type="GO" id="GO:0090435">
    <property type="term" value="P:protein localization to nuclear envelope"/>
    <property type="evidence" value="ECO:0007669"/>
    <property type="project" value="TreeGrafter"/>
</dbReference>
<gene>
    <name evidence="3" type="ORF">NHX12_006138</name>
</gene>
<keyword evidence="4" id="KW-1185">Reference proteome</keyword>
<dbReference type="GO" id="GO:0007097">
    <property type="term" value="P:nuclear migration"/>
    <property type="evidence" value="ECO:0007669"/>
    <property type="project" value="TreeGrafter"/>
</dbReference>
<dbReference type="GO" id="GO:0006998">
    <property type="term" value="P:nuclear envelope organization"/>
    <property type="evidence" value="ECO:0007669"/>
    <property type="project" value="TreeGrafter"/>
</dbReference>
<dbReference type="GO" id="GO:0051664">
    <property type="term" value="P:nuclear pore localization"/>
    <property type="evidence" value="ECO:0007669"/>
    <property type="project" value="TreeGrafter"/>
</dbReference>
<proteinExistence type="predicted"/>
<dbReference type="GO" id="GO:0031507">
    <property type="term" value="P:heterochromatin formation"/>
    <property type="evidence" value="ECO:0007669"/>
    <property type="project" value="TreeGrafter"/>
</dbReference>
<dbReference type="GO" id="GO:0005652">
    <property type="term" value="C:nuclear lamina"/>
    <property type="evidence" value="ECO:0007669"/>
    <property type="project" value="TreeGrafter"/>
</dbReference>
<keyword evidence="1 2" id="KW-0175">Coiled coil</keyword>
<name>A0A9Q0DSN2_9TELE</name>
<dbReference type="OrthoDB" id="102442at2759"/>
<protein>
    <submittedName>
        <fullName evidence="3">Uncharacterized protein</fullName>
    </submittedName>
</protein>
<accession>A0A9Q0DSN2</accession>
<dbReference type="PANTHER" id="PTHR45721">
    <property type="entry name" value="LAMIN DM0-RELATED"/>
    <property type="match status" value="1"/>
</dbReference>
<dbReference type="Proteomes" id="UP001148018">
    <property type="component" value="Unassembled WGS sequence"/>
</dbReference>
<evidence type="ECO:0000313" key="3">
    <source>
        <dbReference type="EMBL" id="KAJ3593804.1"/>
    </source>
</evidence>
<evidence type="ECO:0000313" key="4">
    <source>
        <dbReference type="Proteomes" id="UP001148018"/>
    </source>
</evidence>
<sequence length="163" mass="19641">MLLLLEEKKDSTSRETGNIRHLYEVELADVRKSLDKLANERDRLKLDYGSLKEEHRKLQELQDVRHRHESRIMEVESGRRREFDSKLADSMQRLRQDHDVQVQQYKEELERNFCTKAQTQSHRDHPVVGAYRVERTVRLCIKDRRSPFPPYQYVVQLMQHTRG</sequence>